<dbReference type="Proteomes" id="UP000290567">
    <property type="component" value="Unassembled WGS sequence"/>
</dbReference>
<feature type="domain" description="SpaA-like prealbumin fold" evidence="5">
    <location>
        <begin position="930"/>
        <end position="1022"/>
    </location>
</feature>
<accession>A0A4P5PEJ0</accession>
<feature type="transmembrane region" description="Helical" evidence="4">
    <location>
        <begin position="1066"/>
        <end position="1084"/>
    </location>
</feature>
<keyword evidence="3" id="KW-0732">Signal</keyword>
<dbReference type="NCBIfam" id="TIGR01167">
    <property type="entry name" value="LPXTG_anchor"/>
    <property type="match status" value="1"/>
</dbReference>
<dbReference type="InterPro" id="IPR041033">
    <property type="entry name" value="SpaA_PFL_dom_1"/>
</dbReference>
<dbReference type="EMBL" id="BJCC01000022">
    <property type="protein sequence ID" value="GCF94741.1"/>
    <property type="molecule type" value="Genomic_DNA"/>
</dbReference>
<protein>
    <recommendedName>
        <fullName evidence="5">SpaA-like prealbumin fold domain-containing protein</fullName>
    </recommendedName>
</protein>
<keyword evidence="7" id="KW-1185">Reference proteome</keyword>
<evidence type="ECO:0000313" key="6">
    <source>
        <dbReference type="EMBL" id="GCF94741.1"/>
    </source>
</evidence>
<keyword evidence="2" id="KW-0964">Secreted</keyword>
<organism evidence="6 7">
    <name type="scientific">Enterococcus florum</name>
    <dbReference type="NCBI Taxonomy" id="2480627"/>
    <lineage>
        <taxon>Bacteria</taxon>
        <taxon>Bacillati</taxon>
        <taxon>Bacillota</taxon>
        <taxon>Bacilli</taxon>
        <taxon>Lactobacillales</taxon>
        <taxon>Enterococcaceae</taxon>
        <taxon>Enterococcus</taxon>
    </lineage>
</organism>
<feature type="domain" description="SpaA-like prealbumin fold" evidence="5">
    <location>
        <begin position="724"/>
        <end position="796"/>
    </location>
</feature>
<evidence type="ECO:0000256" key="2">
    <source>
        <dbReference type="ARBA" id="ARBA00022525"/>
    </source>
</evidence>
<evidence type="ECO:0000256" key="4">
    <source>
        <dbReference type="SAM" id="Phobius"/>
    </source>
</evidence>
<sequence length="1091" mass="121512">MLQLGALFPEDSQAVVDAETILDNERVKVSYRSKEQEGKIVWTLYYERKAVHESATKLKLQMEETADMVSTNWEHEHEWWIEKDFSYETKRHVTIETSLDKPQLLITLQVDEQSDSEKLDRDVLLSQEEGPYTLEHLQAEPAHPQQEIPLREMMTTAFANEAQGKDLILSDKTIANKVEVDVASQQGRSEYQPNIVHKPNKENNSLHDLTFAYAARTSSQTYKEFVNGSGSVVLAYDRGGNSNPYVNQISNHPNGSILQYRTISGKTENEEITLTYDHVGAYETLSSTEQEPEYVSIGAKITLTNIVIGPSPSWVGWKAEYSNRPWMEFSTNLFSGVVYGFINKFDIQFEFFEADDPSTVVNLVSSSAGTLTFASLNGYGNSQVIYKSGGTQTRNSHEFAGSLEGKTGVLGEWTTLAKHSGNFDYDKDVYYSNVENTFTDYLGGATFYRAAVTFPLEGTAHRFKFGSTYGRAWNSFASSSVRAIQHKNPTKTVQPIKQYQAGDTWENPTGENSGFAERFYNDLDRYEDGIGTWDLPEEYRAAGHDAEDPASLAPGVPEKADRYVSTGQDYYYYINQETINVVSGSVMVPETFMIEDQLPEGIELGTQWPIDAVKLFNLDGNEIPNAFEQVNLNSNKLTLEIAQEAMDTINTLSGKPEYRGKAFTVQIRVKVTNTTDDRIPDLMENQAMTKAIYYDETIKEANSNRVHTRVKAVTVDFQLDKRITGTTVALAEAGFALFDKQTGGNKRYGDFVSNSEGIIRFTDIEPGSYWLREVQVPEGFIPMNPVQIHIDEAGNVDGLDQKTVFNTLKNVNLVLNKQDRAQKKPLAGAVFVLKDTDGQTVHTFSEKLSEPGRHTLEDVKPGRYTLEEQKAPKGYQLLGELGVLTLSVDGKITFQKTGDPQAEELQTTINEETIEVVLPDALNEVRPFELSIFKKAAEDGRPLAGAEFALYEKDPADETAKVVATAKTESAGIGKFMQDGKGFSLGVDRTYFVKETKAPDAHVLLKGVFKVVVSATGEVAISYEGTDLSTDRVQVDLTESGDNQIQFIVENTSKTPLPKTGGEGRMAVVLFGTLSALAAAWYLVRVKREVV</sequence>
<dbReference type="PANTHER" id="PTHR36108">
    <property type="entry name" value="COLOSSIN-B-RELATED"/>
    <property type="match status" value="1"/>
</dbReference>
<evidence type="ECO:0000313" key="7">
    <source>
        <dbReference type="Proteomes" id="UP000290567"/>
    </source>
</evidence>
<name>A0A4P5PEJ0_9ENTE</name>
<dbReference type="InterPro" id="IPR013783">
    <property type="entry name" value="Ig-like_fold"/>
</dbReference>
<evidence type="ECO:0000256" key="1">
    <source>
        <dbReference type="ARBA" id="ARBA00007257"/>
    </source>
</evidence>
<evidence type="ECO:0000256" key="3">
    <source>
        <dbReference type="ARBA" id="ARBA00022729"/>
    </source>
</evidence>
<dbReference type="Gene3D" id="2.60.40.10">
    <property type="entry name" value="Immunoglobulins"/>
    <property type="match status" value="3"/>
</dbReference>
<keyword evidence="4" id="KW-0812">Transmembrane</keyword>
<evidence type="ECO:0000259" key="5">
    <source>
        <dbReference type="Pfam" id="PF17802"/>
    </source>
</evidence>
<dbReference type="AlphaFoldDB" id="A0A4P5PEJ0"/>
<feature type="domain" description="SpaA-like prealbumin fold" evidence="5">
    <location>
        <begin position="813"/>
        <end position="893"/>
    </location>
</feature>
<comment type="similarity">
    <text evidence="1">Belongs to the serine-aspartate repeat-containing protein (SDr) family.</text>
</comment>
<dbReference type="Pfam" id="PF17802">
    <property type="entry name" value="SpaA"/>
    <property type="match status" value="3"/>
</dbReference>
<keyword evidence="4" id="KW-1133">Transmembrane helix</keyword>
<gene>
    <name evidence="6" type="ORF">NRIC_26320</name>
</gene>
<reference evidence="7" key="1">
    <citation type="submission" date="2019-02" db="EMBL/GenBank/DDBJ databases">
        <title>Draft genome sequence of Enterococcus sp. Gos25-1.</title>
        <authorList>
            <person name="Tanaka N."/>
            <person name="Shiwa Y."/>
            <person name="Fujita N."/>
        </authorList>
    </citation>
    <scope>NUCLEOTIDE SEQUENCE [LARGE SCALE GENOMIC DNA]</scope>
    <source>
        <strain evidence="7">Gos25-1</strain>
    </source>
</reference>
<proteinExistence type="inferred from homology"/>
<comment type="caution">
    <text evidence="6">The sequence shown here is derived from an EMBL/GenBank/DDBJ whole genome shotgun (WGS) entry which is preliminary data.</text>
</comment>
<keyword evidence="4" id="KW-0472">Membrane</keyword>
<dbReference type="SUPFAM" id="SSF49478">
    <property type="entry name" value="Cna protein B-type domain"/>
    <property type="match status" value="1"/>
</dbReference>
<dbReference type="PANTHER" id="PTHR36108:SF13">
    <property type="entry name" value="COLOSSIN-B-RELATED"/>
    <property type="match status" value="1"/>
</dbReference>